<dbReference type="RefSeq" id="WP_109264147.1">
    <property type="nucleotide sequence ID" value="NZ_QEWP01000006.1"/>
</dbReference>
<sequence length="704" mass="80668">MKHLILVFTITLIAAISRGQTNHHSLSIQFDIPHSFIDVTDTISIENQGANAFLLNSNLVVYESSVPLTKIEQINNYTKYEFDGLPASSTFIIKYKGVVDHNKKALSNKAGHNSFQGTNGIVFEKGIYLAGTTYWVPDFVGSDLKTFSVETRLPDDWKLVSQAKTRYIKSGVSENKISIDMNHPTNQVCLIGNKYERYSRRINDIDINIYLFKSDDRLAERYFQVSGRYLDLFSNLIGDFPYEKFDVVENFWETGYGLPSFTLLGKKVMRFPWILNSSYPHEMLHNYWGNSVYVDDEKGNWSEGLTTYMADFLIKELENEGANYRRSQLKNYTDYVNNENDFPVCDFKFKTDMTSQAIGYGKVLFINHMLRQKLGTSTFVETYKTFYKNYKFKRATFSDIQKTFEAVTGDDLNNFFQQWVYETGAPKLDLKNVDVQKEGNSFTLNFELRQSGLKKAFDMEVPFHVYLQGEDRVVRKTAALQQLSQVFSYRFPKQPIRIEIDPCFDVMRILAPEEVPPALSKLFGSKAWTIILPKSSDFFEAYKTFAGDWSSMYSRRGVKVNIVNDTEIQKLPVNQSVWILGSDNRYADNCDLTGVYGSSVSPELVQSIDEIYETETLVYAIQSSSGNQVVGHINVSNPESLGALKTKLMHYGKYSYLGFSGAEQRNTIKGMFPVLNSPLNYTITNNQKADWGSFEMPEKELLVR</sequence>
<evidence type="ECO:0000259" key="1">
    <source>
        <dbReference type="Pfam" id="PF01433"/>
    </source>
</evidence>
<dbReference type="GO" id="GO:0005737">
    <property type="term" value="C:cytoplasm"/>
    <property type="evidence" value="ECO:0007669"/>
    <property type="project" value="TreeGrafter"/>
</dbReference>
<dbReference type="GO" id="GO:0005615">
    <property type="term" value="C:extracellular space"/>
    <property type="evidence" value="ECO:0007669"/>
    <property type="project" value="TreeGrafter"/>
</dbReference>
<dbReference type="InterPro" id="IPR050344">
    <property type="entry name" value="Peptidase_M1_aminopeptidases"/>
</dbReference>
<dbReference type="Gene3D" id="1.10.390.10">
    <property type="entry name" value="Neutral Protease Domain 2"/>
    <property type="match status" value="1"/>
</dbReference>
<dbReference type="InterPro" id="IPR014782">
    <property type="entry name" value="Peptidase_M1_dom"/>
</dbReference>
<dbReference type="GO" id="GO:0070006">
    <property type="term" value="F:metalloaminopeptidase activity"/>
    <property type="evidence" value="ECO:0007669"/>
    <property type="project" value="TreeGrafter"/>
</dbReference>
<gene>
    <name evidence="2" type="ORF">DDZ16_09170</name>
</gene>
<dbReference type="Proteomes" id="UP000244956">
    <property type="component" value="Unassembled WGS sequence"/>
</dbReference>
<feature type="domain" description="Peptidase M1 membrane alanine aminopeptidase" evidence="1">
    <location>
        <begin position="281"/>
        <end position="419"/>
    </location>
</feature>
<dbReference type="AlphaFoldDB" id="A0A2U2B971"/>
<dbReference type="GO" id="GO:0043171">
    <property type="term" value="P:peptide catabolic process"/>
    <property type="evidence" value="ECO:0007669"/>
    <property type="project" value="TreeGrafter"/>
</dbReference>
<name>A0A2U2B971_9BACT</name>
<accession>A0A2U2B971</accession>
<keyword evidence="3" id="KW-1185">Reference proteome</keyword>
<dbReference type="GO" id="GO:0042277">
    <property type="term" value="F:peptide binding"/>
    <property type="evidence" value="ECO:0007669"/>
    <property type="project" value="TreeGrafter"/>
</dbReference>
<protein>
    <recommendedName>
        <fullName evidence="1">Peptidase M1 membrane alanine aminopeptidase domain-containing protein</fullName>
    </recommendedName>
</protein>
<dbReference type="EMBL" id="QEWP01000006">
    <property type="protein sequence ID" value="PWD99607.1"/>
    <property type="molecule type" value="Genomic_DNA"/>
</dbReference>
<dbReference type="PANTHER" id="PTHR11533:SF174">
    <property type="entry name" value="PUROMYCIN-SENSITIVE AMINOPEPTIDASE-RELATED"/>
    <property type="match status" value="1"/>
</dbReference>
<dbReference type="SUPFAM" id="SSF55486">
    <property type="entry name" value="Metalloproteases ('zincins'), catalytic domain"/>
    <property type="match status" value="1"/>
</dbReference>
<organism evidence="2 3">
    <name type="scientific">Marinilabilia rubra</name>
    <dbReference type="NCBI Taxonomy" id="2162893"/>
    <lineage>
        <taxon>Bacteria</taxon>
        <taxon>Pseudomonadati</taxon>
        <taxon>Bacteroidota</taxon>
        <taxon>Bacteroidia</taxon>
        <taxon>Marinilabiliales</taxon>
        <taxon>Marinilabiliaceae</taxon>
        <taxon>Marinilabilia</taxon>
    </lineage>
</organism>
<dbReference type="InterPro" id="IPR027268">
    <property type="entry name" value="Peptidase_M4/M1_CTD_sf"/>
</dbReference>
<evidence type="ECO:0000313" key="3">
    <source>
        <dbReference type="Proteomes" id="UP000244956"/>
    </source>
</evidence>
<dbReference type="GO" id="GO:0016020">
    <property type="term" value="C:membrane"/>
    <property type="evidence" value="ECO:0007669"/>
    <property type="project" value="TreeGrafter"/>
</dbReference>
<comment type="caution">
    <text evidence="2">The sequence shown here is derived from an EMBL/GenBank/DDBJ whole genome shotgun (WGS) entry which is preliminary data.</text>
</comment>
<evidence type="ECO:0000313" key="2">
    <source>
        <dbReference type="EMBL" id="PWD99607.1"/>
    </source>
</evidence>
<dbReference type="GO" id="GO:0008270">
    <property type="term" value="F:zinc ion binding"/>
    <property type="evidence" value="ECO:0007669"/>
    <property type="project" value="InterPro"/>
</dbReference>
<proteinExistence type="predicted"/>
<dbReference type="OrthoDB" id="100605at2"/>
<dbReference type="PANTHER" id="PTHR11533">
    <property type="entry name" value="PROTEASE M1 ZINC METALLOPROTEASE"/>
    <property type="match status" value="1"/>
</dbReference>
<reference evidence="2 3" key="1">
    <citation type="submission" date="2018-05" db="EMBL/GenBank/DDBJ databases">
        <title>Marinilabilia rubrum sp. nov., isolated from saltern sediment.</title>
        <authorList>
            <person name="Zhang R."/>
        </authorList>
    </citation>
    <scope>NUCLEOTIDE SEQUENCE [LARGE SCALE GENOMIC DNA]</scope>
    <source>
        <strain evidence="2 3">WTE16</strain>
    </source>
</reference>
<dbReference type="Pfam" id="PF01433">
    <property type="entry name" value="Peptidase_M1"/>
    <property type="match status" value="1"/>
</dbReference>